<sequence length="192" mass="21574">MFFQNFSMPLIILFTLLPLATADFYIYYGTVVDISNPGTVGAADAVILFPQIPDCSTHSTGWLYSLWNDINEGGSQWSCDGCTAKKNAYDMPITRLELLDEEKFPITTEALDDITLYQVEHEPERFDIHWKKPDGSHGDGHDKGYCMRTQPRDADVWGPDCEGLFSHGQAVQIFKCYTSLELVTECHSSGCD</sequence>
<dbReference type="EMBL" id="CAJVRL010000127">
    <property type="protein sequence ID" value="CAG8962124.1"/>
    <property type="molecule type" value="Genomic_DNA"/>
</dbReference>
<evidence type="ECO:0000256" key="1">
    <source>
        <dbReference type="SAM" id="SignalP"/>
    </source>
</evidence>
<dbReference type="AlphaFoldDB" id="A0A9N9LAM7"/>
<protein>
    <submittedName>
        <fullName evidence="2">Uncharacterized protein</fullName>
    </submittedName>
</protein>
<organism evidence="2 3">
    <name type="scientific">Hymenoscyphus fraxineus</name>
    <dbReference type="NCBI Taxonomy" id="746836"/>
    <lineage>
        <taxon>Eukaryota</taxon>
        <taxon>Fungi</taxon>
        <taxon>Dikarya</taxon>
        <taxon>Ascomycota</taxon>
        <taxon>Pezizomycotina</taxon>
        <taxon>Leotiomycetes</taxon>
        <taxon>Helotiales</taxon>
        <taxon>Helotiaceae</taxon>
        <taxon>Hymenoscyphus</taxon>
    </lineage>
</organism>
<dbReference type="OrthoDB" id="3566872at2759"/>
<accession>A0A9N9LAM7</accession>
<reference evidence="2" key="1">
    <citation type="submission" date="2021-07" db="EMBL/GenBank/DDBJ databases">
        <authorList>
            <person name="Durling M."/>
        </authorList>
    </citation>
    <scope>NUCLEOTIDE SEQUENCE</scope>
</reference>
<evidence type="ECO:0000313" key="2">
    <source>
        <dbReference type="EMBL" id="CAG8962124.1"/>
    </source>
</evidence>
<name>A0A9N9LAM7_9HELO</name>
<proteinExistence type="predicted"/>
<comment type="caution">
    <text evidence="2">The sequence shown here is derived from an EMBL/GenBank/DDBJ whole genome shotgun (WGS) entry which is preliminary data.</text>
</comment>
<gene>
    <name evidence="2" type="ORF">HYFRA_00005168</name>
</gene>
<keyword evidence="1" id="KW-0732">Signal</keyword>
<evidence type="ECO:0000313" key="3">
    <source>
        <dbReference type="Proteomes" id="UP000696280"/>
    </source>
</evidence>
<feature type="signal peptide" evidence="1">
    <location>
        <begin position="1"/>
        <end position="22"/>
    </location>
</feature>
<dbReference type="Proteomes" id="UP000696280">
    <property type="component" value="Unassembled WGS sequence"/>
</dbReference>
<keyword evidence="3" id="KW-1185">Reference proteome</keyword>
<feature type="chain" id="PRO_5040121409" evidence="1">
    <location>
        <begin position="23"/>
        <end position="192"/>
    </location>
</feature>